<keyword evidence="2" id="KW-0812">Transmembrane</keyword>
<protein>
    <submittedName>
        <fullName evidence="3">Uncharacterized protein</fullName>
    </submittedName>
</protein>
<feature type="transmembrane region" description="Helical" evidence="2">
    <location>
        <begin position="96"/>
        <end position="114"/>
    </location>
</feature>
<feature type="compositionally biased region" description="Low complexity" evidence="1">
    <location>
        <begin position="51"/>
        <end position="62"/>
    </location>
</feature>
<sequence>MEKSKSGNKSRIGLGPIPKDPPRIEDYLGDGSEKKTNTGKKKINGGGGTGKTPVKSVGKKVTPASKPSKPTGIQKPKTVEKVSKATTSPSKKGKNWWPVIGLLILVALLLRFLFFSQFTWTGRGYVVEPSPVPVAEVKEEEVEEKFEKAEDVAVARFSDLGMFLIDGDPLVKNFKVEGAEMEYICSTDNGVFISMDPGVVQGYDTGDLGAVVYVECSKGSKIVLQTDFWNDYSKHNSIHLVEMKDSLSSSKAVEVLKTYKVDEGKPLALFIKINGEVNKY</sequence>
<evidence type="ECO:0000313" key="3">
    <source>
        <dbReference type="EMBL" id="NMB91940.1"/>
    </source>
</evidence>
<dbReference type="AlphaFoldDB" id="A0A7X9HT71"/>
<reference evidence="3 4" key="1">
    <citation type="journal article" date="2020" name="Biotechnol. Biofuels">
        <title>New insights from the biogas microbiome by comprehensive genome-resolved metagenomics of nearly 1600 species originating from multiple anaerobic digesters.</title>
        <authorList>
            <person name="Campanaro S."/>
            <person name="Treu L."/>
            <person name="Rodriguez-R L.M."/>
            <person name="Kovalovszki A."/>
            <person name="Ziels R.M."/>
            <person name="Maus I."/>
            <person name="Zhu X."/>
            <person name="Kougias P.G."/>
            <person name="Basile A."/>
            <person name="Luo G."/>
            <person name="Schluter A."/>
            <person name="Konstantinidis K.T."/>
            <person name="Angelidaki I."/>
        </authorList>
    </citation>
    <scope>NUCLEOTIDE SEQUENCE [LARGE SCALE GENOMIC DNA]</scope>
    <source>
        <strain evidence="3">AS27yjCOA_202</strain>
    </source>
</reference>
<gene>
    <name evidence="3" type="ORF">GYA37_03805</name>
</gene>
<keyword evidence="2" id="KW-1133">Transmembrane helix</keyword>
<dbReference type="EMBL" id="JAAZNV010000013">
    <property type="protein sequence ID" value="NMB91940.1"/>
    <property type="molecule type" value="Genomic_DNA"/>
</dbReference>
<comment type="caution">
    <text evidence="3">The sequence shown here is derived from an EMBL/GenBank/DDBJ whole genome shotgun (WGS) entry which is preliminary data.</text>
</comment>
<keyword evidence="2" id="KW-0472">Membrane</keyword>
<feature type="region of interest" description="Disordered" evidence="1">
    <location>
        <begin position="1"/>
        <end position="87"/>
    </location>
</feature>
<accession>A0A7X9HT71</accession>
<proteinExistence type="predicted"/>
<evidence type="ECO:0000256" key="1">
    <source>
        <dbReference type="SAM" id="MobiDB-lite"/>
    </source>
</evidence>
<organism evidence="3 4">
    <name type="scientific">candidate division WWE3 bacterium</name>
    <dbReference type="NCBI Taxonomy" id="2053526"/>
    <lineage>
        <taxon>Bacteria</taxon>
        <taxon>Katanobacteria</taxon>
    </lineage>
</organism>
<evidence type="ECO:0000313" key="4">
    <source>
        <dbReference type="Proteomes" id="UP000590542"/>
    </source>
</evidence>
<feature type="compositionally biased region" description="Basic and acidic residues" evidence="1">
    <location>
        <begin position="20"/>
        <end position="36"/>
    </location>
</feature>
<evidence type="ECO:0000256" key="2">
    <source>
        <dbReference type="SAM" id="Phobius"/>
    </source>
</evidence>
<dbReference type="Proteomes" id="UP000590542">
    <property type="component" value="Unassembled WGS sequence"/>
</dbReference>
<name>A0A7X9HT71_UNCKA</name>